<dbReference type="InterPro" id="IPR029058">
    <property type="entry name" value="AB_hydrolase_fold"/>
</dbReference>
<keyword evidence="2" id="KW-0378">Hydrolase</keyword>
<feature type="active site" evidence="3">
    <location>
        <position position="207"/>
    </location>
</feature>
<name>A0A8H3FAP6_9LECA</name>
<keyword evidence="4" id="KW-0812">Transmembrane</keyword>
<evidence type="ECO:0000313" key="6">
    <source>
        <dbReference type="EMBL" id="CAF9919187.1"/>
    </source>
</evidence>
<evidence type="ECO:0000256" key="4">
    <source>
        <dbReference type="SAM" id="Phobius"/>
    </source>
</evidence>
<evidence type="ECO:0000256" key="1">
    <source>
        <dbReference type="ARBA" id="ARBA00010515"/>
    </source>
</evidence>
<comment type="caution">
    <text evidence="6">The sequence shown here is derived from an EMBL/GenBank/DDBJ whole genome shotgun (WGS) entry which is preliminary data.</text>
</comment>
<dbReference type="AlphaFoldDB" id="A0A8H3FAP6"/>
<dbReference type="SUPFAM" id="SSF53474">
    <property type="entry name" value="alpha/beta-Hydrolases"/>
    <property type="match status" value="1"/>
</dbReference>
<keyword evidence="4" id="KW-0472">Membrane</keyword>
<protein>
    <recommendedName>
        <fullName evidence="5">Alpha/beta hydrolase fold-3 domain-containing protein</fullName>
    </recommendedName>
</protein>
<dbReference type="Proteomes" id="UP000664534">
    <property type="component" value="Unassembled WGS sequence"/>
</dbReference>
<gene>
    <name evidence="6" type="ORF">IMSHALPRED_004548</name>
</gene>
<dbReference type="InterPro" id="IPR033140">
    <property type="entry name" value="Lipase_GDXG_put_SER_AS"/>
</dbReference>
<dbReference type="EMBL" id="CAJPDT010000022">
    <property type="protein sequence ID" value="CAF9919187.1"/>
    <property type="molecule type" value="Genomic_DNA"/>
</dbReference>
<evidence type="ECO:0000256" key="3">
    <source>
        <dbReference type="PROSITE-ProRule" id="PRU10038"/>
    </source>
</evidence>
<dbReference type="InterPro" id="IPR050300">
    <property type="entry name" value="GDXG_lipolytic_enzyme"/>
</dbReference>
<dbReference type="GO" id="GO:0016787">
    <property type="term" value="F:hydrolase activity"/>
    <property type="evidence" value="ECO:0007669"/>
    <property type="project" value="UniProtKB-KW"/>
</dbReference>
<dbReference type="InterPro" id="IPR013094">
    <property type="entry name" value="AB_hydrolase_3"/>
</dbReference>
<evidence type="ECO:0000313" key="7">
    <source>
        <dbReference type="Proteomes" id="UP000664534"/>
    </source>
</evidence>
<feature type="domain" description="Alpha/beta hydrolase fold-3" evidence="5">
    <location>
        <begin position="129"/>
        <end position="338"/>
    </location>
</feature>
<comment type="similarity">
    <text evidence="1">Belongs to the 'GDXG' lipolytic enzyme family.</text>
</comment>
<evidence type="ECO:0000259" key="5">
    <source>
        <dbReference type="Pfam" id="PF07859"/>
    </source>
</evidence>
<dbReference type="Pfam" id="PF07859">
    <property type="entry name" value="Abhydrolase_3"/>
    <property type="match status" value="1"/>
</dbReference>
<keyword evidence="7" id="KW-1185">Reference proteome</keyword>
<keyword evidence="4" id="KW-1133">Transmembrane helix</keyword>
<dbReference type="Gene3D" id="3.40.50.1820">
    <property type="entry name" value="alpha/beta hydrolase"/>
    <property type="match status" value="1"/>
</dbReference>
<accession>A0A8H3FAP6</accession>
<feature type="transmembrane region" description="Helical" evidence="4">
    <location>
        <begin position="15"/>
        <end position="37"/>
    </location>
</feature>
<dbReference type="PROSITE" id="PS01174">
    <property type="entry name" value="LIPASE_GDXG_SER"/>
    <property type="match status" value="1"/>
</dbReference>
<evidence type="ECO:0000256" key="2">
    <source>
        <dbReference type="ARBA" id="ARBA00022801"/>
    </source>
</evidence>
<organism evidence="6 7">
    <name type="scientific">Imshaugia aleurites</name>
    <dbReference type="NCBI Taxonomy" id="172621"/>
    <lineage>
        <taxon>Eukaryota</taxon>
        <taxon>Fungi</taxon>
        <taxon>Dikarya</taxon>
        <taxon>Ascomycota</taxon>
        <taxon>Pezizomycotina</taxon>
        <taxon>Lecanoromycetes</taxon>
        <taxon>OSLEUM clade</taxon>
        <taxon>Lecanoromycetidae</taxon>
        <taxon>Lecanorales</taxon>
        <taxon>Lecanorineae</taxon>
        <taxon>Parmeliaceae</taxon>
        <taxon>Imshaugia</taxon>
    </lineage>
</organism>
<sequence length="372" mass="41894">MGSKSFLISKTGRTFWTILTLVCLAIRLPLLLIYYSFKCFRPHPRWTLRQCIAYDLLRIWFEYAIAVEFPFPQSLEPGAEKERWAVIPPAEDKFYKTPLLDAEIRPATVGGTWYPRKYESQSDQREKVILHFHGGAFLLSDARDMNSASAAKTMIEATSAMVFFVDYRLCSSPSGRFPAALQDAITAYRYILNLGVPPCHIVISGDSAGANLAVGLLRYIGENSDLLPNPSAALLWSSWLDLTVRPEDMETHQNFRTDYVPSELFAWALRTYPPQRLPLSHPYLSPSRHPFVTTTPIWVSVGNLELLRDQGVEFADDMRKMQGNRVKLCEVSDVAHDTIITAHLSGRQDKAEEGAVDAAKFLRSVWTSAGDG</sequence>
<reference evidence="6" key="1">
    <citation type="submission" date="2021-03" db="EMBL/GenBank/DDBJ databases">
        <authorList>
            <person name="Tagirdzhanova G."/>
        </authorList>
    </citation>
    <scope>NUCLEOTIDE SEQUENCE</scope>
</reference>
<dbReference type="OrthoDB" id="2152029at2759"/>
<dbReference type="PANTHER" id="PTHR48081">
    <property type="entry name" value="AB HYDROLASE SUPERFAMILY PROTEIN C4A8.06C"/>
    <property type="match status" value="1"/>
</dbReference>
<proteinExistence type="inferred from homology"/>
<dbReference type="PANTHER" id="PTHR48081:SF8">
    <property type="entry name" value="ALPHA_BETA HYDROLASE FOLD-3 DOMAIN-CONTAINING PROTEIN-RELATED"/>
    <property type="match status" value="1"/>
</dbReference>